<evidence type="ECO:0000256" key="1">
    <source>
        <dbReference type="SAM" id="Phobius"/>
    </source>
</evidence>
<dbReference type="Gene3D" id="3.30.750.24">
    <property type="entry name" value="STAS domain"/>
    <property type="match status" value="1"/>
</dbReference>
<evidence type="ECO:0000259" key="2">
    <source>
        <dbReference type="PROSITE" id="PS50801"/>
    </source>
</evidence>
<dbReference type="Proteomes" id="UP000315724">
    <property type="component" value="Chromosome"/>
</dbReference>
<protein>
    <submittedName>
        <fullName evidence="3">STAS domain protein</fullName>
    </submittedName>
</protein>
<name>A0A517QPY5_9PLAN</name>
<sequence>MSPLIAEGSWADIQKLGDEVTREAQQRKCPTCLIDLSSLDYMGSSLVALLVRIWKDVKEKKGEMVVVAHHPLIRETIVLAGLDKLWAVYTDIDGAYQKIGAPLKNGDTPKNFISILSQRKFTVGIVVLVIVVLSVALFAINQQP</sequence>
<keyword evidence="4" id="KW-1185">Reference proteome</keyword>
<feature type="transmembrane region" description="Helical" evidence="1">
    <location>
        <begin position="121"/>
        <end position="140"/>
    </location>
</feature>
<dbReference type="EMBL" id="CP036267">
    <property type="protein sequence ID" value="QDT33664.1"/>
    <property type="molecule type" value="Genomic_DNA"/>
</dbReference>
<feature type="domain" description="STAS" evidence="2">
    <location>
        <begin position="1"/>
        <end position="99"/>
    </location>
</feature>
<dbReference type="KEGG" id="tpol:Mal48_29180"/>
<dbReference type="InterPro" id="IPR002645">
    <property type="entry name" value="STAS_dom"/>
</dbReference>
<gene>
    <name evidence="3" type="ORF">Mal48_29180</name>
</gene>
<dbReference type="SUPFAM" id="SSF52091">
    <property type="entry name" value="SpoIIaa-like"/>
    <property type="match status" value="1"/>
</dbReference>
<evidence type="ECO:0000313" key="4">
    <source>
        <dbReference type="Proteomes" id="UP000315724"/>
    </source>
</evidence>
<dbReference type="AlphaFoldDB" id="A0A517QPY5"/>
<dbReference type="InterPro" id="IPR036513">
    <property type="entry name" value="STAS_dom_sf"/>
</dbReference>
<dbReference type="CDD" id="cd07043">
    <property type="entry name" value="STAS_anti-anti-sigma_factors"/>
    <property type="match status" value="1"/>
</dbReference>
<proteinExistence type="predicted"/>
<keyword evidence="1" id="KW-1133">Transmembrane helix</keyword>
<reference evidence="3 4" key="1">
    <citation type="submission" date="2019-02" db="EMBL/GenBank/DDBJ databases">
        <title>Deep-cultivation of Planctomycetes and their phenomic and genomic characterization uncovers novel biology.</title>
        <authorList>
            <person name="Wiegand S."/>
            <person name="Jogler M."/>
            <person name="Boedeker C."/>
            <person name="Pinto D."/>
            <person name="Vollmers J."/>
            <person name="Rivas-Marin E."/>
            <person name="Kohn T."/>
            <person name="Peeters S.H."/>
            <person name="Heuer A."/>
            <person name="Rast P."/>
            <person name="Oberbeckmann S."/>
            <person name="Bunk B."/>
            <person name="Jeske O."/>
            <person name="Meyerdierks A."/>
            <person name="Storesund J.E."/>
            <person name="Kallscheuer N."/>
            <person name="Luecker S."/>
            <person name="Lage O.M."/>
            <person name="Pohl T."/>
            <person name="Merkel B.J."/>
            <person name="Hornburger P."/>
            <person name="Mueller R.-W."/>
            <person name="Bruemmer F."/>
            <person name="Labrenz M."/>
            <person name="Spormann A.M."/>
            <person name="Op den Camp H."/>
            <person name="Overmann J."/>
            <person name="Amann R."/>
            <person name="Jetten M.S.M."/>
            <person name="Mascher T."/>
            <person name="Medema M.H."/>
            <person name="Devos D.P."/>
            <person name="Kaster A.-K."/>
            <person name="Ovreas L."/>
            <person name="Rohde M."/>
            <person name="Galperin M.Y."/>
            <person name="Jogler C."/>
        </authorList>
    </citation>
    <scope>NUCLEOTIDE SEQUENCE [LARGE SCALE GENOMIC DNA]</scope>
    <source>
        <strain evidence="3 4">Mal48</strain>
    </source>
</reference>
<accession>A0A517QPY5</accession>
<keyword evidence="1" id="KW-0812">Transmembrane</keyword>
<keyword evidence="1" id="KW-0472">Membrane</keyword>
<organism evidence="3 4">
    <name type="scientific">Thalassoglobus polymorphus</name>
    <dbReference type="NCBI Taxonomy" id="2527994"/>
    <lineage>
        <taxon>Bacteria</taxon>
        <taxon>Pseudomonadati</taxon>
        <taxon>Planctomycetota</taxon>
        <taxon>Planctomycetia</taxon>
        <taxon>Planctomycetales</taxon>
        <taxon>Planctomycetaceae</taxon>
        <taxon>Thalassoglobus</taxon>
    </lineage>
</organism>
<evidence type="ECO:0000313" key="3">
    <source>
        <dbReference type="EMBL" id="QDT33664.1"/>
    </source>
</evidence>
<dbReference type="PROSITE" id="PS50801">
    <property type="entry name" value="STAS"/>
    <property type="match status" value="1"/>
</dbReference>
<dbReference type="Pfam" id="PF01740">
    <property type="entry name" value="STAS"/>
    <property type="match status" value="1"/>
</dbReference>